<dbReference type="PANTHER" id="PTHR10429">
    <property type="entry name" value="DNA-3-METHYLADENINE GLYCOSYLASE"/>
    <property type="match status" value="1"/>
</dbReference>
<comment type="similarity">
    <text evidence="3">Belongs to the DNA glycosylase MPG family.</text>
</comment>
<reference evidence="9" key="1">
    <citation type="submission" date="2021-10" db="EMBL/GenBank/DDBJ databases">
        <title>Melipona bicolor Genome sequencing and assembly.</title>
        <authorList>
            <person name="Araujo N.S."/>
            <person name="Arias M.C."/>
        </authorList>
    </citation>
    <scope>NUCLEOTIDE SEQUENCE</scope>
    <source>
        <strain evidence="9">USP_2M_L1-L4_2017</strain>
        <tissue evidence="9">Whole body</tissue>
    </source>
</reference>
<keyword evidence="7" id="KW-0234">DNA repair</keyword>
<sequence>MQTKQNKKEKEIVKNVKNFKKYELCNSPTKICTTFVIDEDSFNQKKIYECSDLWIECDPHIKSTTIVAANSDDSNNNKQKVWRYYVLGSSSVSHRDIKSEKYAYTI</sequence>
<dbReference type="PANTHER" id="PTHR10429:SF0">
    <property type="entry name" value="DNA-3-METHYLADENINE GLYCOSYLASE"/>
    <property type="match status" value="1"/>
</dbReference>
<evidence type="ECO:0000313" key="10">
    <source>
        <dbReference type="Proteomes" id="UP001177670"/>
    </source>
</evidence>
<comment type="function">
    <text evidence="2">Hydrolysis of the deoxyribose N-glycosidic bond to excise 3-methyladenine, and 7-methylguanine from the damaged DNA polymer formed by alkylation lesions.</text>
</comment>
<dbReference type="Gene3D" id="3.10.300.10">
    <property type="entry name" value="Methylpurine-DNA glycosylase (MPG)"/>
    <property type="match status" value="1"/>
</dbReference>
<gene>
    <name evidence="9" type="ORF">K0M31_019710</name>
</gene>
<dbReference type="AlphaFoldDB" id="A0AA40G2W4"/>
<dbReference type="InterPro" id="IPR003180">
    <property type="entry name" value="MPG"/>
</dbReference>
<evidence type="ECO:0000313" key="9">
    <source>
        <dbReference type="EMBL" id="KAK1130026.1"/>
    </source>
</evidence>
<evidence type="ECO:0000256" key="2">
    <source>
        <dbReference type="ARBA" id="ARBA00002421"/>
    </source>
</evidence>
<evidence type="ECO:0000256" key="3">
    <source>
        <dbReference type="ARBA" id="ARBA00009232"/>
    </source>
</evidence>
<dbReference type="Pfam" id="PF02245">
    <property type="entry name" value="Pur_DNA_glyco"/>
    <property type="match status" value="1"/>
</dbReference>
<dbReference type="EMBL" id="JAHYIQ010000008">
    <property type="protein sequence ID" value="KAK1130026.1"/>
    <property type="molecule type" value="Genomic_DNA"/>
</dbReference>
<evidence type="ECO:0000256" key="6">
    <source>
        <dbReference type="ARBA" id="ARBA00022801"/>
    </source>
</evidence>
<accession>A0AA40G2W4</accession>
<dbReference type="GO" id="GO:0003677">
    <property type="term" value="F:DNA binding"/>
    <property type="evidence" value="ECO:0007669"/>
    <property type="project" value="InterPro"/>
</dbReference>
<proteinExistence type="inferred from homology"/>
<evidence type="ECO:0000256" key="7">
    <source>
        <dbReference type="ARBA" id="ARBA00023204"/>
    </source>
</evidence>
<dbReference type="Proteomes" id="UP001177670">
    <property type="component" value="Unassembled WGS sequence"/>
</dbReference>
<dbReference type="InterPro" id="IPR036995">
    <property type="entry name" value="MPG_sf"/>
</dbReference>
<evidence type="ECO:0000256" key="4">
    <source>
        <dbReference type="ARBA" id="ARBA00012000"/>
    </source>
</evidence>
<comment type="caution">
    <text evidence="9">The sequence shown here is derived from an EMBL/GenBank/DDBJ whole genome shotgun (WGS) entry which is preliminary data.</text>
</comment>
<dbReference type="GO" id="GO:0006284">
    <property type="term" value="P:base-excision repair"/>
    <property type="evidence" value="ECO:0007669"/>
    <property type="project" value="InterPro"/>
</dbReference>
<dbReference type="InterPro" id="IPR011034">
    <property type="entry name" value="Formyl_transferase-like_C_sf"/>
</dbReference>
<evidence type="ECO:0000256" key="5">
    <source>
        <dbReference type="ARBA" id="ARBA00022763"/>
    </source>
</evidence>
<dbReference type="GO" id="GO:0003905">
    <property type="term" value="F:alkylbase DNA N-glycosylase activity"/>
    <property type="evidence" value="ECO:0007669"/>
    <property type="project" value="UniProtKB-EC"/>
</dbReference>
<keyword evidence="6" id="KW-0378">Hydrolase</keyword>
<comment type="catalytic activity">
    <reaction evidence="1">
        <text>Hydrolysis of alkylated DNA, releasing 3-methyladenine, 3-methylguanine, 7-methylguanine and 7-methyladenine.</text>
        <dbReference type="EC" id="3.2.2.21"/>
    </reaction>
</comment>
<name>A0AA40G2W4_9HYME</name>
<evidence type="ECO:0000256" key="1">
    <source>
        <dbReference type="ARBA" id="ARBA00000086"/>
    </source>
</evidence>
<keyword evidence="5" id="KW-0227">DNA damage</keyword>
<protein>
    <recommendedName>
        <fullName evidence="4">DNA-3-methyladenine glycosylase II</fullName>
        <ecNumber evidence="4">3.2.2.21</ecNumber>
    </recommendedName>
    <alternativeName>
        <fullName evidence="8">3-methyladenine DNA glycosidase</fullName>
    </alternativeName>
</protein>
<evidence type="ECO:0000256" key="8">
    <source>
        <dbReference type="ARBA" id="ARBA00033426"/>
    </source>
</evidence>
<dbReference type="SUPFAM" id="SSF50486">
    <property type="entry name" value="FMT C-terminal domain-like"/>
    <property type="match status" value="1"/>
</dbReference>
<dbReference type="EC" id="3.2.2.21" evidence="4"/>
<keyword evidence="10" id="KW-1185">Reference proteome</keyword>
<organism evidence="9 10">
    <name type="scientific">Melipona bicolor</name>
    <dbReference type="NCBI Taxonomy" id="60889"/>
    <lineage>
        <taxon>Eukaryota</taxon>
        <taxon>Metazoa</taxon>
        <taxon>Ecdysozoa</taxon>
        <taxon>Arthropoda</taxon>
        <taxon>Hexapoda</taxon>
        <taxon>Insecta</taxon>
        <taxon>Pterygota</taxon>
        <taxon>Neoptera</taxon>
        <taxon>Endopterygota</taxon>
        <taxon>Hymenoptera</taxon>
        <taxon>Apocrita</taxon>
        <taxon>Aculeata</taxon>
        <taxon>Apoidea</taxon>
        <taxon>Anthophila</taxon>
        <taxon>Apidae</taxon>
        <taxon>Melipona</taxon>
    </lineage>
</organism>